<dbReference type="EMBL" id="CP118247">
    <property type="protein sequence ID" value="WDR07159.1"/>
    <property type="molecule type" value="Genomic_DNA"/>
</dbReference>
<dbReference type="SUPFAM" id="SSF51569">
    <property type="entry name" value="Aldolase"/>
    <property type="match status" value="1"/>
</dbReference>
<sequence length="307" mass="32730">MNVKAEVTGVYCAAVTPVREDRSPDLPLFATHCGRLIEHGCNGVALLGTTGEANSFGMIERQKILEYVVNSGIAPEKLMPGTGTCAIMDTVTLTRHALSLGVNRVVMLPPFYYKKPTDDGLFSAYSEVIERVGNDRLKVVLYHIPQMSSVPITASLVERLIKAYPQTVVGIKDSAGDLENMKSMVDAFPGFSVLAGADPLLLPLMEHGGAGCITATSNLVSNELAAVFRGARDVGQRAIVAAAQEKIIAYRTLSNSLGAQIPTIKAMLGFSTGETGWKHTRPPLTDLTDDQRSFLGDAVAALHTADG</sequence>
<dbReference type="SMART" id="SM01130">
    <property type="entry name" value="DHDPS"/>
    <property type="match status" value="1"/>
</dbReference>
<accession>A0ABY7Z124</accession>
<gene>
    <name evidence="3" type="ORF">PSQ90_06940</name>
</gene>
<proteinExistence type="inferred from homology"/>
<evidence type="ECO:0000313" key="3">
    <source>
        <dbReference type="EMBL" id="WDR07159.1"/>
    </source>
</evidence>
<dbReference type="PRINTS" id="PR00146">
    <property type="entry name" value="DHPICSNTHASE"/>
</dbReference>
<comment type="similarity">
    <text evidence="2">Belongs to the DapA family.</text>
</comment>
<dbReference type="PANTHER" id="PTHR12128">
    <property type="entry name" value="DIHYDRODIPICOLINATE SYNTHASE"/>
    <property type="match status" value="1"/>
</dbReference>
<dbReference type="PANTHER" id="PTHR12128:SF67">
    <property type="entry name" value="BLR3884 PROTEIN"/>
    <property type="match status" value="1"/>
</dbReference>
<dbReference type="InterPro" id="IPR002220">
    <property type="entry name" value="DapA-like"/>
</dbReference>
<name>A0ABY7Z124_9HYPH</name>
<protein>
    <submittedName>
        <fullName evidence="3">Dihydrodipicolinate synthase family protein</fullName>
    </submittedName>
</protein>
<dbReference type="CDD" id="cd00408">
    <property type="entry name" value="DHDPS-like"/>
    <property type="match status" value="1"/>
</dbReference>
<dbReference type="PIRSF" id="PIRSF001365">
    <property type="entry name" value="DHDPS"/>
    <property type="match status" value="1"/>
</dbReference>
<dbReference type="Pfam" id="PF00701">
    <property type="entry name" value="DHDPS"/>
    <property type="match status" value="1"/>
</dbReference>
<keyword evidence="4" id="KW-1185">Reference proteome</keyword>
<dbReference type="Gene3D" id="3.20.20.70">
    <property type="entry name" value="Aldolase class I"/>
    <property type="match status" value="1"/>
</dbReference>
<organism evidence="3 4">
    <name type="scientific">Devosia rhodophyticola</name>
    <dbReference type="NCBI Taxonomy" id="3026423"/>
    <lineage>
        <taxon>Bacteria</taxon>
        <taxon>Pseudomonadati</taxon>
        <taxon>Pseudomonadota</taxon>
        <taxon>Alphaproteobacteria</taxon>
        <taxon>Hyphomicrobiales</taxon>
        <taxon>Devosiaceae</taxon>
        <taxon>Devosia</taxon>
    </lineage>
</organism>
<evidence type="ECO:0000256" key="1">
    <source>
        <dbReference type="ARBA" id="ARBA00023239"/>
    </source>
</evidence>
<reference evidence="3 4" key="1">
    <citation type="submission" date="2023-02" db="EMBL/GenBank/DDBJ databases">
        <title>Devosia chondri sp. nov., isolated from the phycosphere of marine algae.</title>
        <authorList>
            <person name="Kim J.M."/>
            <person name="Lee J.K."/>
            <person name="Choi B.J."/>
            <person name="Bayburt H."/>
            <person name="Jeon C.O."/>
        </authorList>
    </citation>
    <scope>NUCLEOTIDE SEQUENCE [LARGE SCALE GENOMIC DNA]</scope>
    <source>
        <strain evidence="3 4">G2-5</strain>
    </source>
</reference>
<dbReference type="RefSeq" id="WP_282212672.1">
    <property type="nucleotide sequence ID" value="NZ_CP118247.1"/>
</dbReference>
<dbReference type="Proteomes" id="UP001222118">
    <property type="component" value="Chromosome"/>
</dbReference>
<evidence type="ECO:0000313" key="4">
    <source>
        <dbReference type="Proteomes" id="UP001222118"/>
    </source>
</evidence>
<keyword evidence="1 2" id="KW-0456">Lyase</keyword>
<evidence type="ECO:0000256" key="2">
    <source>
        <dbReference type="PIRNR" id="PIRNR001365"/>
    </source>
</evidence>
<dbReference type="InterPro" id="IPR013785">
    <property type="entry name" value="Aldolase_TIM"/>
</dbReference>